<accession>A0A1I0DM14</accession>
<dbReference type="Proteomes" id="UP000242642">
    <property type="component" value="Unassembled WGS sequence"/>
</dbReference>
<protein>
    <submittedName>
        <fullName evidence="1">Uncharacterized protein</fullName>
    </submittedName>
</protein>
<gene>
    <name evidence="1" type="ORF">SAMN02583745_02020</name>
</gene>
<sequence length="544" mass="60581">MKKTHKVYFSILIYLSITKAFALNGVGYSPKTKPVEGHAPYMTSIGGYQDLNDRFIYDLLAQPVTFVGATLHVPSFICDTYPFPDDNNLLIPPFFKYSDQDGDACAYEQIHNVKWYILDSGDKNWFSITSWDELNAVEITNEQFPGSILPPNPNSPSKFSNALVIPEAALNKRIGFVYTPISHTGLPKFGPPIKVWDLNYYWGQQPNNIGITINESNVGERLLANNDFSGGGIVKPNYQKPEIINLRIEGTFMPGERMKAEYEFLTNNAGALGDYSRFWWGEKNTISQATIDNPTYSLENISPIITDYDVGHTLEVSVLPITFIEPYIMLVGQAVTSPQIFHKPFIRNLIVDSPIKLRSQPSATYEYDYLNATPGSDVSTYSWQLIDFNNSKQELLRGTITQSGLVDAGPRIELDYNGKILRLVMQPEDINSTRGDEVFADAEIERIVGLEVITYTPTLIIGKSMTSALRASGNFSMGSIGEVTHLGEWESTDPDLIIDINGIASLSPAANTDKEVTVNFTYRNLTASLIITILTPESAAEIEQ</sequence>
<dbReference type="OrthoDB" id="6192638at2"/>
<organism evidence="1 2">
    <name type="scientific">Thorsellia anophelis DSM 18579</name>
    <dbReference type="NCBI Taxonomy" id="1123402"/>
    <lineage>
        <taxon>Bacteria</taxon>
        <taxon>Pseudomonadati</taxon>
        <taxon>Pseudomonadota</taxon>
        <taxon>Gammaproteobacteria</taxon>
        <taxon>Enterobacterales</taxon>
        <taxon>Thorselliaceae</taxon>
        <taxon>Thorsellia</taxon>
    </lineage>
</organism>
<dbReference type="AlphaFoldDB" id="A0A1I0DM14"/>
<proteinExistence type="predicted"/>
<dbReference type="RefSeq" id="WP_093320520.1">
    <property type="nucleotide sequence ID" value="NZ_FOHV01000017.1"/>
</dbReference>
<name>A0A1I0DM14_9GAMM</name>
<dbReference type="EMBL" id="FOHV01000017">
    <property type="protein sequence ID" value="SET32725.1"/>
    <property type="molecule type" value="Genomic_DNA"/>
</dbReference>
<keyword evidence="2" id="KW-1185">Reference proteome</keyword>
<reference evidence="2" key="1">
    <citation type="submission" date="2016-10" db="EMBL/GenBank/DDBJ databases">
        <authorList>
            <person name="Varghese N."/>
            <person name="Submissions S."/>
        </authorList>
    </citation>
    <scope>NUCLEOTIDE SEQUENCE [LARGE SCALE GENOMIC DNA]</scope>
    <source>
        <strain evidence="2">DSM 18579</strain>
    </source>
</reference>
<evidence type="ECO:0000313" key="1">
    <source>
        <dbReference type="EMBL" id="SET32725.1"/>
    </source>
</evidence>
<evidence type="ECO:0000313" key="2">
    <source>
        <dbReference type="Proteomes" id="UP000242642"/>
    </source>
</evidence>